<dbReference type="AlphaFoldDB" id="A0A7Z8CWD6"/>
<proteinExistence type="predicted"/>
<reference evidence="1 2" key="1">
    <citation type="journal article" date="2018" name="Int. J. Food Microbiol.">
        <title>Growth of Carnobacterium spp. isolated from chilled vacuum-packaged meat under relevant acidic conditions.</title>
        <authorList>
            <person name="Zhang P."/>
            <person name="Badoni M."/>
            <person name="Ganzle M."/>
            <person name="Yang X."/>
        </authorList>
    </citation>
    <scope>NUCLEOTIDE SEQUENCE [LARGE SCALE GENOMIC DNA]</scope>
    <source>
        <strain evidence="1 2">B2</strain>
    </source>
</reference>
<organism evidence="1 2">
    <name type="scientific">Carnobacterium divergens</name>
    <name type="common">Lactobacillus divergens</name>
    <dbReference type="NCBI Taxonomy" id="2748"/>
    <lineage>
        <taxon>Bacteria</taxon>
        <taxon>Bacillati</taxon>
        <taxon>Bacillota</taxon>
        <taxon>Bacilli</taxon>
        <taxon>Lactobacillales</taxon>
        <taxon>Carnobacteriaceae</taxon>
        <taxon>Carnobacterium</taxon>
    </lineage>
</organism>
<evidence type="ECO:0000313" key="2">
    <source>
        <dbReference type="Proteomes" id="UP000297938"/>
    </source>
</evidence>
<dbReference type="Proteomes" id="UP000297938">
    <property type="component" value="Unassembled WGS sequence"/>
</dbReference>
<protein>
    <submittedName>
        <fullName evidence="1">Uncharacterized protein</fullName>
    </submittedName>
</protein>
<dbReference type="EMBL" id="NRPP01000018">
    <property type="protein sequence ID" value="TFJ23590.1"/>
    <property type="molecule type" value="Genomic_DNA"/>
</dbReference>
<gene>
    <name evidence="1" type="ORF">CKN69_11825</name>
</gene>
<name>A0A7Z8CWD6_CARDV</name>
<dbReference type="InterPro" id="IPR041242">
    <property type="entry name" value="HNHc_6"/>
</dbReference>
<accession>A0A7Z8CWD6</accession>
<comment type="caution">
    <text evidence="1">The sequence shown here is derived from an EMBL/GenBank/DDBJ whole genome shotgun (WGS) entry which is preliminary data.</text>
</comment>
<evidence type="ECO:0000313" key="1">
    <source>
        <dbReference type="EMBL" id="TFJ23590.1"/>
    </source>
</evidence>
<sequence>MNYIGKFKGVNGSFVTFELNEPFDTLEARRKAGSGIIKAFIEVQDNDMISDDQRKKIFALINDICDHTGYMFDEMDQKMRYYFRADTGCEVFSLARNKVTKEFASRYIEYIIEWCFKTGVPFLYRDYHLAADETRVLFLYLKYRQCFICGKQHADVAHVEAVGAGRNRRKIDHSKHHFMALCRNHHVEQHTIGMDTFLKKYKLVPIKLNEEQIREFKIGG</sequence>
<dbReference type="RefSeq" id="WP_135026550.1">
    <property type="nucleotide sequence ID" value="NZ_NROV01000016.1"/>
</dbReference>
<dbReference type="Pfam" id="PF16784">
    <property type="entry name" value="HNHc_6"/>
    <property type="match status" value="1"/>
</dbReference>